<feature type="compositionally biased region" description="Polar residues" evidence="1">
    <location>
        <begin position="283"/>
        <end position="299"/>
    </location>
</feature>
<evidence type="ECO:0000256" key="1">
    <source>
        <dbReference type="SAM" id="MobiDB-lite"/>
    </source>
</evidence>
<protein>
    <submittedName>
        <fullName evidence="2">Uncharacterized protein</fullName>
    </submittedName>
</protein>
<feature type="region of interest" description="Disordered" evidence="1">
    <location>
        <begin position="208"/>
        <end position="262"/>
    </location>
</feature>
<dbReference type="PANTHER" id="PTHR33026">
    <property type="entry name" value="OS06G0360600 PROTEIN"/>
    <property type="match status" value="1"/>
</dbReference>
<proteinExistence type="predicted"/>
<dbReference type="Proteomes" id="UP000275267">
    <property type="component" value="Unassembled WGS sequence"/>
</dbReference>
<evidence type="ECO:0000313" key="2">
    <source>
        <dbReference type="EMBL" id="RLN38799.1"/>
    </source>
</evidence>
<sequence>MPLKRSRWGRGRAPAASLRPYGAERRGVVADPRGGEVDQHGVRAELDKHFSSTSLTRFKPQPDANNPKLVGGAGLQLRNKEVYLEYSTLTSLSGWHAQSFYIGNHKPGLPERDNAPPKRQDCRLEELSEEDSYDIPELMKRNQAVKDKGVTRESVAYSFLERRIQPLQQPVHLGFEYRGTSDPSRMARDVPSNEEIMHRVTRLFTGVDSEPYMTKIGTEENPDPPRWRESEEDSGRSPASGQSLPATTEPAPTSPRIIAAPRGLAVPKVLHLKKASRKKETPGSVNSGVAQVGKSTSSLPKEPVAASTATPLAAEDAPGALRGEDLNRPGAALGTEAPGNIPEQATEEVAQTVQVTDATTLGQQEVQESSWARLQQEVEEGEVPPPSVELFELFQLQWGHEEVGIGNGL</sequence>
<comment type="caution">
    <text evidence="2">The sequence shown here is derived from an EMBL/GenBank/DDBJ whole genome shotgun (WGS) entry which is preliminary data.</text>
</comment>
<reference evidence="3" key="1">
    <citation type="journal article" date="2019" name="Nat. Commun.">
        <title>The genome of broomcorn millet.</title>
        <authorList>
            <person name="Zou C."/>
            <person name="Miki D."/>
            <person name="Li D."/>
            <person name="Tang Q."/>
            <person name="Xiao L."/>
            <person name="Rajput S."/>
            <person name="Deng P."/>
            <person name="Jia W."/>
            <person name="Huang R."/>
            <person name="Zhang M."/>
            <person name="Sun Y."/>
            <person name="Hu J."/>
            <person name="Fu X."/>
            <person name="Schnable P.S."/>
            <person name="Li F."/>
            <person name="Zhang H."/>
            <person name="Feng B."/>
            <person name="Zhu X."/>
            <person name="Liu R."/>
            <person name="Schnable J.C."/>
            <person name="Zhu J.-K."/>
            <person name="Zhang H."/>
        </authorList>
    </citation>
    <scope>NUCLEOTIDE SEQUENCE [LARGE SCALE GENOMIC DNA]</scope>
</reference>
<dbReference type="PANTHER" id="PTHR33026:SF7">
    <property type="entry name" value="OS03G0100275 PROTEIN"/>
    <property type="match status" value="1"/>
</dbReference>
<dbReference type="AlphaFoldDB" id="A0A3L6TEL7"/>
<organism evidence="2 3">
    <name type="scientific">Panicum miliaceum</name>
    <name type="common">Proso millet</name>
    <name type="synonym">Broomcorn millet</name>
    <dbReference type="NCBI Taxonomy" id="4540"/>
    <lineage>
        <taxon>Eukaryota</taxon>
        <taxon>Viridiplantae</taxon>
        <taxon>Streptophyta</taxon>
        <taxon>Embryophyta</taxon>
        <taxon>Tracheophyta</taxon>
        <taxon>Spermatophyta</taxon>
        <taxon>Magnoliopsida</taxon>
        <taxon>Liliopsida</taxon>
        <taxon>Poales</taxon>
        <taxon>Poaceae</taxon>
        <taxon>PACMAD clade</taxon>
        <taxon>Panicoideae</taxon>
        <taxon>Panicodae</taxon>
        <taxon>Paniceae</taxon>
        <taxon>Panicinae</taxon>
        <taxon>Panicum</taxon>
        <taxon>Panicum sect. Panicum</taxon>
    </lineage>
</organism>
<feature type="compositionally biased region" description="Basic and acidic residues" evidence="1">
    <location>
        <begin position="22"/>
        <end position="39"/>
    </location>
</feature>
<gene>
    <name evidence="2" type="ORF">C2845_PM01G46070</name>
</gene>
<feature type="compositionally biased region" description="Basic and acidic residues" evidence="1">
    <location>
        <begin position="223"/>
        <end position="235"/>
    </location>
</feature>
<evidence type="ECO:0000313" key="3">
    <source>
        <dbReference type="Proteomes" id="UP000275267"/>
    </source>
</evidence>
<feature type="compositionally biased region" description="Basic residues" evidence="1">
    <location>
        <begin position="1"/>
        <end position="10"/>
    </location>
</feature>
<keyword evidence="3" id="KW-1185">Reference proteome</keyword>
<accession>A0A3L6TEL7</accession>
<dbReference type="OrthoDB" id="685425at2759"/>
<name>A0A3L6TEL7_PANMI</name>
<feature type="compositionally biased region" description="Polar residues" evidence="1">
    <location>
        <begin position="237"/>
        <end position="246"/>
    </location>
</feature>
<dbReference type="EMBL" id="PQIB02000001">
    <property type="protein sequence ID" value="RLN38799.1"/>
    <property type="molecule type" value="Genomic_DNA"/>
</dbReference>
<feature type="region of interest" description="Disordered" evidence="1">
    <location>
        <begin position="1"/>
        <end position="39"/>
    </location>
</feature>
<feature type="region of interest" description="Disordered" evidence="1">
    <location>
        <begin position="274"/>
        <end position="349"/>
    </location>
</feature>